<dbReference type="RefSeq" id="WP_197014434.1">
    <property type="nucleotide sequence ID" value="NZ_BAABES010000012.1"/>
</dbReference>
<reference evidence="2" key="1">
    <citation type="submission" date="2020-11" db="EMBL/GenBank/DDBJ databases">
        <title>Sequencing the genomes of 1000 actinobacteria strains.</title>
        <authorList>
            <person name="Klenk H.-P."/>
        </authorList>
    </citation>
    <scope>NUCLEOTIDE SEQUENCE</scope>
    <source>
        <strain evidence="2">DSM 43175</strain>
    </source>
</reference>
<dbReference type="AlphaFoldDB" id="A0A931DRR8"/>
<evidence type="ECO:0000313" key="2">
    <source>
        <dbReference type="EMBL" id="MBG6092220.1"/>
    </source>
</evidence>
<sequence length="146" mass="15507">MMSTRRKPRVEALTRLNRAQETLRQGASGAAVRIGPAARQTREIAADRLLIARGWSAPRLRRAGTYVEVDLGPRVGSMLSNAAERIEPPQHARRRRKAALTMLAAASAAGIAGTVLTRRGNAQVQPGESSKEGSSAEAGTGGQVRT</sequence>
<evidence type="ECO:0000256" key="1">
    <source>
        <dbReference type="SAM" id="MobiDB-lite"/>
    </source>
</evidence>
<dbReference type="EMBL" id="JADOUA010000001">
    <property type="protein sequence ID" value="MBG6092220.1"/>
    <property type="molecule type" value="Genomic_DNA"/>
</dbReference>
<gene>
    <name evidence="2" type="ORF">IW256_006333</name>
</gene>
<name>A0A931DRR8_9ACTN</name>
<protein>
    <submittedName>
        <fullName evidence="2">Uncharacterized protein</fullName>
    </submittedName>
</protein>
<accession>A0A931DRR8</accession>
<proteinExistence type="predicted"/>
<keyword evidence="3" id="KW-1185">Reference proteome</keyword>
<feature type="region of interest" description="Disordered" evidence="1">
    <location>
        <begin position="115"/>
        <end position="146"/>
    </location>
</feature>
<comment type="caution">
    <text evidence="2">The sequence shown here is derived from an EMBL/GenBank/DDBJ whole genome shotgun (WGS) entry which is preliminary data.</text>
</comment>
<dbReference type="Proteomes" id="UP000614047">
    <property type="component" value="Unassembled WGS sequence"/>
</dbReference>
<organism evidence="2 3">
    <name type="scientific">Actinomadura viridis</name>
    <dbReference type="NCBI Taxonomy" id="58110"/>
    <lineage>
        <taxon>Bacteria</taxon>
        <taxon>Bacillati</taxon>
        <taxon>Actinomycetota</taxon>
        <taxon>Actinomycetes</taxon>
        <taxon>Streptosporangiales</taxon>
        <taxon>Thermomonosporaceae</taxon>
        <taxon>Actinomadura</taxon>
    </lineage>
</organism>
<evidence type="ECO:0000313" key="3">
    <source>
        <dbReference type="Proteomes" id="UP000614047"/>
    </source>
</evidence>